<accession>A0ABQ9DUE1</accession>
<feature type="region of interest" description="Disordered" evidence="1">
    <location>
        <begin position="108"/>
        <end position="161"/>
    </location>
</feature>
<evidence type="ECO:0000313" key="2">
    <source>
        <dbReference type="EMBL" id="KAJ7428225.1"/>
    </source>
</evidence>
<comment type="caution">
    <text evidence="2">The sequence shown here is derived from an EMBL/GenBank/DDBJ whole genome shotgun (WGS) entry which is preliminary data.</text>
</comment>
<keyword evidence="3" id="KW-1185">Reference proteome</keyword>
<evidence type="ECO:0000256" key="1">
    <source>
        <dbReference type="SAM" id="MobiDB-lite"/>
    </source>
</evidence>
<reference evidence="2" key="1">
    <citation type="submission" date="2019-10" db="EMBL/GenBank/DDBJ databases">
        <authorList>
            <person name="Soares A.E.R."/>
            <person name="Aleixo A."/>
            <person name="Schneider P."/>
            <person name="Miyaki C.Y."/>
            <person name="Schneider M.P."/>
            <person name="Mello C."/>
            <person name="Vasconcelos A.T.R."/>
        </authorList>
    </citation>
    <scope>NUCLEOTIDE SEQUENCE</scope>
    <source>
        <tissue evidence="2">Muscle</tissue>
    </source>
</reference>
<proteinExistence type="predicted"/>
<feature type="compositionally biased region" description="Basic and acidic residues" evidence="1">
    <location>
        <begin position="119"/>
        <end position="133"/>
    </location>
</feature>
<organism evidence="2 3">
    <name type="scientific">Willisornis vidua</name>
    <name type="common">Xingu scale-backed antbird</name>
    <dbReference type="NCBI Taxonomy" id="1566151"/>
    <lineage>
        <taxon>Eukaryota</taxon>
        <taxon>Metazoa</taxon>
        <taxon>Chordata</taxon>
        <taxon>Craniata</taxon>
        <taxon>Vertebrata</taxon>
        <taxon>Euteleostomi</taxon>
        <taxon>Archelosauria</taxon>
        <taxon>Archosauria</taxon>
        <taxon>Dinosauria</taxon>
        <taxon>Saurischia</taxon>
        <taxon>Theropoda</taxon>
        <taxon>Coelurosauria</taxon>
        <taxon>Aves</taxon>
        <taxon>Neognathae</taxon>
        <taxon>Neoaves</taxon>
        <taxon>Telluraves</taxon>
        <taxon>Australaves</taxon>
        <taxon>Passeriformes</taxon>
        <taxon>Thamnophilidae</taxon>
        <taxon>Willisornis</taxon>
    </lineage>
</organism>
<dbReference type="Proteomes" id="UP001145742">
    <property type="component" value="Unassembled WGS sequence"/>
</dbReference>
<protein>
    <submittedName>
        <fullName evidence="2">Uncharacterized protein</fullName>
    </submittedName>
</protein>
<evidence type="ECO:0000313" key="3">
    <source>
        <dbReference type="Proteomes" id="UP001145742"/>
    </source>
</evidence>
<dbReference type="EMBL" id="WHWB01030914">
    <property type="protein sequence ID" value="KAJ7428225.1"/>
    <property type="molecule type" value="Genomic_DNA"/>
</dbReference>
<name>A0ABQ9DUE1_9PASS</name>
<sequence length="182" mass="20931">MSAARKWNTPEEGIRYLRELAMLEIIYSDPDYYDIFVPEQVICTRSMWDKVMKGAPTPYMFGMISGYTPSGNEVEVDRMCQWIRRISETMGDLSKLWQHPVYSGEGVERSTELSEYEEDPRGNDDKGRKEGSRSRSRSRSPHAACGKTGSPRSKTQSERSVLWTVLHKLGENMKKWHGEPTS</sequence>
<gene>
    <name evidence="2" type="ORF">WISP_01508</name>
</gene>